<proteinExistence type="predicted"/>
<organism evidence="1 2">
    <name type="scientific">Compostibacillus humi</name>
    <dbReference type="NCBI Taxonomy" id="1245525"/>
    <lineage>
        <taxon>Bacteria</taxon>
        <taxon>Bacillati</taxon>
        <taxon>Bacillota</taxon>
        <taxon>Bacilli</taxon>
        <taxon>Bacillales</taxon>
        <taxon>Bacillaceae</taxon>
        <taxon>Compostibacillus</taxon>
    </lineage>
</organism>
<dbReference type="RefSeq" id="WP_188393291.1">
    <property type="nucleotide sequence ID" value="NZ_BMEV01000087.1"/>
</dbReference>
<evidence type="ECO:0000313" key="1">
    <source>
        <dbReference type="EMBL" id="GFZ89169.1"/>
    </source>
</evidence>
<reference evidence="1" key="2">
    <citation type="submission" date="2020-09" db="EMBL/GenBank/DDBJ databases">
        <authorList>
            <person name="Sun Q."/>
            <person name="Zhou Y."/>
        </authorList>
    </citation>
    <scope>NUCLEOTIDE SEQUENCE</scope>
    <source>
        <strain evidence="1">CGMCC 1.12360</strain>
    </source>
</reference>
<accession>A0A8J2TTC0</accession>
<gene>
    <name evidence="1" type="ORF">GCM10010978_30740</name>
</gene>
<comment type="caution">
    <text evidence="1">The sequence shown here is derived from an EMBL/GenBank/DDBJ whole genome shotgun (WGS) entry which is preliminary data.</text>
</comment>
<sequence>MQTYDSSLKITAVNDGISVLTENRIPFTLVIVEREVKILLYRNLQKKRL</sequence>
<dbReference type="EMBL" id="BMEV01000087">
    <property type="protein sequence ID" value="GFZ89169.1"/>
    <property type="molecule type" value="Genomic_DNA"/>
</dbReference>
<evidence type="ECO:0000313" key="2">
    <source>
        <dbReference type="Proteomes" id="UP000602050"/>
    </source>
</evidence>
<dbReference type="AlphaFoldDB" id="A0A8J2TTC0"/>
<reference evidence="1" key="1">
    <citation type="journal article" date="2014" name="Int. J. Syst. Evol. Microbiol.">
        <title>Complete genome sequence of Corynebacterium casei LMG S-19264T (=DSM 44701T), isolated from a smear-ripened cheese.</title>
        <authorList>
            <consortium name="US DOE Joint Genome Institute (JGI-PGF)"/>
            <person name="Walter F."/>
            <person name="Albersmeier A."/>
            <person name="Kalinowski J."/>
            <person name="Ruckert C."/>
        </authorList>
    </citation>
    <scope>NUCLEOTIDE SEQUENCE</scope>
    <source>
        <strain evidence="1">CGMCC 1.12360</strain>
    </source>
</reference>
<protein>
    <submittedName>
        <fullName evidence="1">Uncharacterized protein</fullName>
    </submittedName>
</protein>
<dbReference type="Proteomes" id="UP000602050">
    <property type="component" value="Unassembled WGS sequence"/>
</dbReference>
<name>A0A8J2TTC0_9BACI</name>
<keyword evidence="2" id="KW-1185">Reference proteome</keyword>